<feature type="domain" description="HNH nuclease" evidence="2">
    <location>
        <begin position="114"/>
        <end position="184"/>
    </location>
</feature>
<dbReference type="EMBL" id="JAKELL010000014">
    <property type="protein sequence ID" value="KAH8994519.1"/>
    <property type="molecule type" value="Genomic_DNA"/>
</dbReference>
<feature type="compositionally biased region" description="Acidic residues" evidence="1">
    <location>
        <begin position="278"/>
        <end position="288"/>
    </location>
</feature>
<evidence type="ECO:0000259" key="2">
    <source>
        <dbReference type="Pfam" id="PF13391"/>
    </source>
</evidence>
<feature type="region of interest" description="Disordered" evidence="1">
    <location>
        <begin position="264"/>
        <end position="294"/>
    </location>
</feature>
<evidence type="ECO:0000313" key="4">
    <source>
        <dbReference type="Proteomes" id="UP001201163"/>
    </source>
</evidence>
<dbReference type="InterPro" id="IPR003615">
    <property type="entry name" value="HNH_nuc"/>
</dbReference>
<dbReference type="Proteomes" id="UP001201163">
    <property type="component" value="Unassembled WGS sequence"/>
</dbReference>
<dbReference type="AlphaFoldDB" id="A0AAD4QC96"/>
<name>A0AAD4QC96_9AGAM</name>
<protein>
    <recommendedName>
        <fullName evidence="2">HNH nuclease domain-containing protein</fullName>
    </recommendedName>
</protein>
<accession>A0AAD4QC96</accession>
<reference evidence="3" key="1">
    <citation type="submission" date="2022-01" db="EMBL/GenBank/DDBJ databases">
        <title>Comparative genomics reveals a dynamic genome evolution in the ectomycorrhizal milk-cap (Lactarius) mushrooms.</title>
        <authorList>
            <consortium name="DOE Joint Genome Institute"/>
            <person name="Lebreton A."/>
            <person name="Tang N."/>
            <person name="Kuo A."/>
            <person name="LaButti K."/>
            <person name="Drula E."/>
            <person name="Barry K."/>
            <person name="Clum A."/>
            <person name="Lipzen A."/>
            <person name="Mousain D."/>
            <person name="Ng V."/>
            <person name="Wang R."/>
            <person name="Wang X."/>
            <person name="Dai Y."/>
            <person name="Henrissat B."/>
            <person name="Grigoriev I.V."/>
            <person name="Guerin-Laguette A."/>
            <person name="Yu F."/>
            <person name="Martin F.M."/>
        </authorList>
    </citation>
    <scope>NUCLEOTIDE SEQUENCE</scope>
    <source>
        <strain evidence="3">QP</strain>
    </source>
</reference>
<sequence>MVEIYLNVDGFPFSFLSIPLDDVQRLSIRPFKWLRYVLYSICGARGDLYARLGDPPVDYDSTELADHLIYFYEPSGHCIFIDHEGLNDRLTSTDQTPRRENFRKEILARDKEFCVVTREPANDCDAAHLIPRSKTDKYIRRVVEDRSSLYGGTTPMIRSIDAIENGVLLIVDLHRKLGRGDVAFLKTPNYGLDPIDIPRVEPSDRQGPVPADHFTLHRLKKPPGYDQTTAAILESTGNLRPDIAFNKRDDKAVHGVIGAYRNEHYVDIPATSPSPPTDNDEGPSDESDAHDPTYVPDNLVDCHDPGDEMAKAMDDLNAVLMLVRGITPEEAAKRRERRMEEEELKAQEASRSKVMEWMRTTDVGSS</sequence>
<organism evidence="3 4">
    <name type="scientific">Lactarius akahatsu</name>
    <dbReference type="NCBI Taxonomy" id="416441"/>
    <lineage>
        <taxon>Eukaryota</taxon>
        <taxon>Fungi</taxon>
        <taxon>Dikarya</taxon>
        <taxon>Basidiomycota</taxon>
        <taxon>Agaricomycotina</taxon>
        <taxon>Agaricomycetes</taxon>
        <taxon>Russulales</taxon>
        <taxon>Russulaceae</taxon>
        <taxon>Lactarius</taxon>
    </lineage>
</organism>
<gene>
    <name evidence="3" type="ORF">EDB92DRAFT_286656</name>
</gene>
<dbReference type="Pfam" id="PF13391">
    <property type="entry name" value="HNH_2"/>
    <property type="match status" value="1"/>
</dbReference>
<keyword evidence="4" id="KW-1185">Reference proteome</keyword>
<feature type="region of interest" description="Disordered" evidence="1">
    <location>
        <begin position="328"/>
        <end position="351"/>
    </location>
</feature>
<proteinExistence type="predicted"/>
<comment type="caution">
    <text evidence="3">The sequence shown here is derived from an EMBL/GenBank/DDBJ whole genome shotgun (WGS) entry which is preliminary data.</text>
</comment>
<feature type="compositionally biased region" description="Basic and acidic residues" evidence="1">
    <location>
        <begin position="330"/>
        <end position="351"/>
    </location>
</feature>
<evidence type="ECO:0000256" key="1">
    <source>
        <dbReference type="SAM" id="MobiDB-lite"/>
    </source>
</evidence>
<evidence type="ECO:0000313" key="3">
    <source>
        <dbReference type="EMBL" id="KAH8994519.1"/>
    </source>
</evidence>